<name>A0A3P3VW81_9MICO</name>
<dbReference type="OrthoDB" id="3216131at2"/>
<dbReference type="RefSeq" id="WP_124972783.1">
    <property type="nucleotide sequence ID" value="NZ_RQVS01000010.1"/>
</dbReference>
<evidence type="ECO:0000313" key="3">
    <source>
        <dbReference type="Proteomes" id="UP000274391"/>
    </source>
</evidence>
<dbReference type="EMBL" id="RQVS01000010">
    <property type="protein sequence ID" value="RRJ86278.1"/>
    <property type="molecule type" value="Genomic_DNA"/>
</dbReference>
<protein>
    <submittedName>
        <fullName evidence="2">YggT family protein</fullName>
    </submittedName>
</protein>
<feature type="transmembrane region" description="Helical" evidence="1">
    <location>
        <begin position="71"/>
        <end position="95"/>
    </location>
</feature>
<dbReference type="Pfam" id="PF02325">
    <property type="entry name" value="CCB3_YggT"/>
    <property type="match status" value="1"/>
</dbReference>
<accession>A0A3P3VW81</accession>
<dbReference type="InterPro" id="IPR003425">
    <property type="entry name" value="CCB3/YggT"/>
</dbReference>
<dbReference type="Proteomes" id="UP000274391">
    <property type="component" value="Unassembled WGS sequence"/>
</dbReference>
<dbReference type="AlphaFoldDB" id="A0A3P3VW81"/>
<proteinExistence type="predicted"/>
<keyword evidence="3" id="KW-1185">Reference proteome</keyword>
<reference evidence="2 3" key="1">
    <citation type="submission" date="2018-11" db="EMBL/GenBank/DDBJ databases">
        <title>YIM 102482-1 draft genome.</title>
        <authorList>
            <person name="Li G."/>
            <person name="Jiang Y."/>
        </authorList>
    </citation>
    <scope>NUCLEOTIDE SEQUENCE [LARGE SCALE GENOMIC DNA]</scope>
    <source>
        <strain evidence="2 3">YIM 102482-1</strain>
    </source>
</reference>
<sequence>MQLIGVVLLFAINIYTMVMWARLILDWAMVLVPSFRPKGPVLVIAELVFTLTDPPLKFLRRWVKPLRVGSIALDLAWLIVIIGLSLLSTGVRILFF</sequence>
<keyword evidence="1" id="KW-0472">Membrane</keyword>
<organism evidence="2 3">
    <name type="scientific">Gulosibacter macacae</name>
    <dbReference type="NCBI Taxonomy" id="2488791"/>
    <lineage>
        <taxon>Bacteria</taxon>
        <taxon>Bacillati</taxon>
        <taxon>Actinomycetota</taxon>
        <taxon>Actinomycetes</taxon>
        <taxon>Micrococcales</taxon>
        <taxon>Microbacteriaceae</taxon>
        <taxon>Gulosibacter</taxon>
    </lineage>
</organism>
<evidence type="ECO:0000313" key="2">
    <source>
        <dbReference type="EMBL" id="RRJ86278.1"/>
    </source>
</evidence>
<comment type="caution">
    <text evidence="2">The sequence shown here is derived from an EMBL/GenBank/DDBJ whole genome shotgun (WGS) entry which is preliminary data.</text>
</comment>
<feature type="transmembrane region" description="Helical" evidence="1">
    <location>
        <begin position="7"/>
        <end position="29"/>
    </location>
</feature>
<keyword evidence="1" id="KW-0812">Transmembrane</keyword>
<gene>
    <name evidence="2" type="ORF">EG850_09250</name>
</gene>
<keyword evidence="1" id="KW-1133">Transmembrane helix</keyword>
<dbReference type="GO" id="GO:0016020">
    <property type="term" value="C:membrane"/>
    <property type="evidence" value="ECO:0007669"/>
    <property type="project" value="InterPro"/>
</dbReference>
<evidence type="ECO:0000256" key="1">
    <source>
        <dbReference type="SAM" id="Phobius"/>
    </source>
</evidence>